<dbReference type="PROSITE" id="PS50801">
    <property type="entry name" value="STAS"/>
    <property type="match status" value="1"/>
</dbReference>
<sequence>MKEAIQITDAGHKGGVDVLRLKGPLDAHNTEALLQRCEPIRLAKRHLVLNLSGVTFLSSSGIGTLLALSEEFGEHGLMMRVASPSPSARTAISLLNLDAFLQVHASEDDATKGLAA</sequence>
<accession>A0A849SZ37</accession>
<dbReference type="PANTHER" id="PTHR33495:SF13">
    <property type="entry name" value="ANTI-SIGMA-F FACTOR ANTAGONIST RSFB"/>
    <property type="match status" value="1"/>
</dbReference>
<dbReference type="Proteomes" id="UP000580839">
    <property type="component" value="Unassembled WGS sequence"/>
</dbReference>
<feature type="domain" description="STAS" evidence="3">
    <location>
        <begin position="6"/>
        <end position="114"/>
    </location>
</feature>
<organism evidence="4 5">
    <name type="scientific">Eiseniibacteriota bacterium</name>
    <dbReference type="NCBI Taxonomy" id="2212470"/>
    <lineage>
        <taxon>Bacteria</taxon>
        <taxon>Candidatus Eiseniibacteriota</taxon>
    </lineage>
</organism>
<dbReference type="AlphaFoldDB" id="A0A849SZ37"/>
<comment type="similarity">
    <text evidence="1 2">Belongs to the anti-sigma-factor antagonist family.</text>
</comment>
<dbReference type="EMBL" id="JABFRW010000112">
    <property type="protein sequence ID" value="NOT34349.1"/>
    <property type="molecule type" value="Genomic_DNA"/>
</dbReference>
<evidence type="ECO:0000256" key="2">
    <source>
        <dbReference type="RuleBase" id="RU003749"/>
    </source>
</evidence>
<dbReference type="InterPro" id="IPR003658">
    <property type="entry name" value="Anti-sigma_ant"/>
</dbReference>
<evidence type="ECO:0000256" key="1">
    <source>
        <dbReference type="ARBA" id="ARBA00009013"/>
    </source>
</evidence>
<name>A0A849SZ37_UNCEI</name>
<evidence type="ECO:0000313" key="5">
    <source>
        <dbReference type="Proteomes" id="UP000580839"/>
    </source>
</evidence>
<evidence type="ECO:0000313" key="4">
    <source>
        <dbReference type="EMBL" id="NOT34349.1"/>
    </source>
</evidence>
<dbReference type="SUPFAM" id="SSF52091">
    <property type="entry name" value="SpoIIaa-like"/>
    <property type="match status" value="1"/>
</dbReference>
<protein>
    <recommendedName>
        <fullName evidence="2">Anti-sigma factor antagonist</fullName>
    </recommendedName>
</protein>
<dbReference type="CDD" id="cd07043">
    <property type="entry name" value="STAS_anti-anti-sigma_factors"/>
    <property type="match status" value="1"/>
</dbReference>
<dbReference type="InterPro" id="IPR002645">
    <property type="entry name" value="STAS_dom"/>
</dbReference>
<dbReference type="Gene3D" id="3.30.750.24">
    <property type="entry name" value="STAS domain"/>
    <property type="match status" value="1"/>
</dbReference>
<proteinExistence type="inferred from homology"/>
<gene>
    <name evidence="4" type="ORF">HOP12_09290</name>
</gene>
<dbReference type="Pfam" id="PF01740">
    <property type="entry name" value="STAS"/>
    <property type="match status" value="1"/>
</dbReference>
<dbReference type="InterPro" id="IPR036513">
    <property type="entry name" value="STAS_dom_sf"/>
</dbReference>
<evidence type="ECO:0000259" key="3">
    <source>
        <dbReference type="PROSITE" id="PS50801"/>
    </source>
</evidence>
<dbReference type="PANTHER" id="PTHR33495">
    <property type="entry name" value="ANTI-SIGMA FACTOR ANTAGONIST TM_1081-RELATED-RELATED"/>
    <property type="match status" value="1"/>
</dbReference>
<reference evidence="4 5" key="1">
    <citation type="submission" date="2020-04" db="EMBL/GenBank/DDBJ databases">
        <title>Metagenomic profiling of ammonia- and methane-oxidizing microorganisms in a Dutch drinking water treatment plant.</title>
        <authorList>
            <person name="Poghosyan L."/>
            <person name="Leucker S."/>
        </authorList>
    </citation>
    <scope>NUCLEOTIDE SEQUENCE [LARGE SCALE GENOMIC DNA]</scope>
    <source>
        <strain evidence="4">S-RSF-IL-03</strain>
    </source>
</reference>
<dbReference type="GO" id="GO:0043856">
    <property type="term" value="F:anti-sigma factor antagonist activity"/>
    <property type="evidence" value="ECO:0007669"/>
    <property type="project" value="InterPro"/>
</dbReference>
<comment type="caution">
    <text evidence="4">The sequence shown here is derived from an EMBL/GenBank/DDBJ whole genome shotgun (WGS) entry which is preliminary data.</text>
</comment>
<dbReference type="NCBIfam" id="TIGR00377">
    <property type="entry name" value="ant_ant_sig"/>
    <property type="match status" value="1"/>
</dbReference>